<dbReference type="EC" id="1.1.1.169" evidence="4"/>
<comment type="similarity">
    <text evidence="1 4">Belongs to the ketopantoate reductase family.</text>
</comment>
<feature type="domain" description="Ketopantoate reductase N-terminal" evidence="5">
    <location>
        <begin position="7"/>
        <end position="128"/>
    </location>
</feature>
<dbReference type="EMBL" id="ADLS01000018">
    <property type="protein sequence ID" value="EGX70373.1"/>
    <property type="molecule type" value="Genomic_DNA"/>
</dbReference>
<comment type="pathway">
    <text evidence="4">Cofactor biosynthesis; (R)-pantothenate biosynthesis; (R)-pantoate from 3-methyl-2-oxobutanoate: step 2/2.</text>
</comment>
<dbReference type="Pfam" id="PF08546">
    <property type="entry name" value="ApbA_C"/>
    <property type="match status" value="1"/>
</dbReference>
<gene>
    <name evidence="7" type="ORF">HMPREF9452_01362</name>
</gene>
<keyword evidence="3 4" id="KW-0560">Oxidoreductase</keyword>
<accession>G1WJ49</accession>
<dbReference type="GO" id="GO:0008677">
    <property type="term" value="F:2-dehydropantoate 2-reductase activity"/>
    <property type="evidence" value="ECO:0007669"/>
    <property type="project" value="UniProtKB-EC"/>
</dbReference>
<dbReference type="InterPro" id="IPR051402">
    <property type="entry name" value="KPR-Related"/>
</dbReference>
<dbReference type="AlphaFoldDB" id="G1WJ49"/>
<organism evidence="7 8">
    <name type="scientific">Collinsella tanakaei YIT 12063</name>
    <dbReference type="NCBI Taxonomy" id="742742"/>
    <lineage>
        <taxon>Bacteria</taxon>
        <taxon>Bacillati</taxon>
        <taxon>Actinomycetota</taxon>
        <taxon>Coriobacteriia</taxon>
        <taxon>Coriobacteriales</taxon>
        <taxon>Coriobacteriaceae</taxon>
        <taxon>Collinsella</taxon>
    </lineage>
</organism>
<dbReference type="Gene3D" id="3.40.50.720">
    <property type="entry name" value="NAD(P)-binding Rossmann-like Domain"/>
    <property type="match status" value="1"/>
</dbReference>
<evidence type="ECO:0000313" key="7">
    <source>
        <dbReference type="EMBL" id="EGX70373.1"/>
    </source>
</evidence>
<dbReference type="Pfam" id="PF02558">
    <property type="entry name" value="ApbA"/>
    <property type="match status" value="1"/>
</dbReference>
<keyword evidence="4" id="KW-0566">Pantothenate biosynthesis</keyword>
<dbReference type="HOGENOM" id="CLU_031468_6_0_11"/>
<dbReference type="FunFam" id="1.10.1040.10:FF:000017">
    <property type="entry name" value="2-dehydropantoate 2-reductase"/>
    <property type="match status" value="1"/>
</dbReference>
<dbReference type="GO" id="GO:0015940">
    <property type="term" value="P:pantothenate biosynthetic process"/>
    <property type="evidence" value="ECO:0007669"/>
    <property type="project" value="UniProtKB-UniPathway"/>
</dbReference>
<evidence type="ECO:0000313" key="8">
    <source>
        <dbReference type="Proteomes" id="UP000004830"/>
    </source>
</evidence>
<protein>
    <recommendedName>
        <fullName evidence="4">2-dehydropantoate 2-reductase</fullName>
        <ecNumber evidence="4">1.1.1.169</ecNumber>
    </recommendedName>
    <alternativeName>
        <fullName evidence="4">Ketopantoate reductase</fullName>
    </alternativeName>
</protein>
<keyword evidence="8" id="KW-1185">Reference proteome</keyword>
<name>G1WJ49_9ACTN</name>
<dbReference type="OrthoDB" id="9796561at2"/>
<dbReference type="InterPro" id="IPR013332">
    <property type="entry name" value="KPR_N"/>
</dbReference>
<dbReference type="Gene3D" id="1.10.1040.10">
    <property type="entry name" value="N-(1-d-carboxylethyl)-l-norvaline Dehydrogenase, domain 2"/>
    <property type="match status" value="1"/>
</dbReference>
<evidence type="ECO:0000259" key="5">
    <source>
        <dbReference type="Pfam" id="PF02558"/>
    </source>
</evidence>
<feature type="domain" description="Ketopantoate reductase C-terminal" evidence="6">
    <location>
        <begin position="179"/>
        <end position="303"/>
    </location>
</feature>
<dbReference type="STRING" id="742742.HMPREF9452_01362"/>
<evidence type="ECO:0000256" key="3">
    <source>
        <dbReference type="ARBA" id="ARBA00023002"/>
    </source>
</evidence>
<evidence type="ECO:0000259" key="6">
    <source>
        <dbReference type="Pfam" id="PF08546"/>
    </source>
</evidence>
<dbReference type="GeneID" id="62759075"/>
<proteinExistence type="inferred from homology"/>
<dbReference type="InterPro" id="IPR003710">
    <property type="entry name" value="ApbA"/>
</dbReference>
<reference evidence="7 8" key="1">
    <citation type="submission" date="2011-06" db="EMBL/GenBank/DDBJ databases">
        <title>The Genome Sequence of Collinsella tanakaei YIT 12063.</title>
        <authorList>
            <consortium name="The Broad Institute Genome Sequencing Platform"/>
            <person name="Earl A."/>
            <person name="Ward D."/>
            <person name="Feldgarden M."/>
            <person name="Gevers D."/>
            <person name="Morotomi M."/>
            <person name="Young S.K."/>
            <person name="Zeng Q."/>
            <person name="Gargeya S."/>
            <person name="Fitzgerald M."/>
            <person name="Haas B."/>
            <person name="Abouelleil A."/>
            <person name="Alvarado L."/>
            <person name="Arachchi H.M."/>
            <person name="Berlin A."/>
            <person name="Brown A."/>
            <person name="Chapman S.B."/>
            <person name="Chen Z."/>
            <person name="Dunbar C."/>
            <person name="Freedman E."/>
            <person name="Gearin G."/>
            <person name="Gellesch M."/>
            <person name="Goldberg J."/>
            <person name="Griggs A."/>
            <person name="Gujja S."/>
            <person name="Heiman D."/>
            <person name="Howarth C."/>
            <person name="Larson L."/>
            <person name="Lui A."/>
            <person name="MacDonald P.J.P."/>
            <person name="Mehta T."/>
            <person name="Montmayeur A."/>
            <person name="Murphy C."/>
            <person name="Neiman D."/>
            <person name="Pearson M."/>
            <person name="Priest M."/>
            <person name="Roberts A."/>
            <person name="Saif S."/>
            <person name="Shea T."/>
            <person name="Shenoy N."/>
            <person name="Sisk P."/>
            <person name="Stolte C."/>
            <person name="Sykes S."/>
            <person name="Wortman J."/>
            <person name="Nusbaum C."/>
            <person name="Birren B."/>
        </authorList>
    </citation>
    <scope>NUCLEOTIDE SEQUENCE [LARGE SCALE GENOMIC DNA]</scope>
    <source>
        <strain evidence="7 8">YIT 12063</strain>
    </source>
</reference>
<sequence>MHIKKAAIIGKGAVGLLYGSLIARNIGTDAVEYVMDDDRLSRHAEDALTINGRPCRIRTVGASIAAEEEPVDLLILAIKATGLEQALVTMESCVGPQTRIISLLNGITSEEAIAQRFGWENTVLSVAQGMDAVFIDNALTYTHPGEIRLGPASATAPGVVDQIADFLACAGISHSVEADIRRRQWVKFMLNVGLNQTCMVFGGTYGSIVAPGEQNRCFIAAMREAIAVAHAEGVDLDEEDLLQMVAMVESLDPAGMPSMAQDRINRKRSEVDQFAGTVIRLADRHGILVPQNRYLYDRVAQIEAAYMDELDEGLRWE</sequence>
<evidence type="ECO:0000256" key="4">
    <source>
        <dbReference type="RuleBase" id="RU362068"/>
    </source>
</evidence>
<comment type="caution">
    <text evidence="7">The sequence shown here is derived from an EMBL/GenBank/DDBJ whole genome shotgun (WGS) entry which is preliminary data.</text>
</comment>
<dbReference type="InterPro" id="IPR008927">
    <property type="entry name" value="6-PGluconate_DH-like_C_sf"/>
</dbReference>
<dbReference type="UniPathway" id="UPA00028">
    <property type="reaction ID" value="UER00004"/>
</dbReference>
<dbReference type="GO" id="GO:0005737">
    <property type="term" value="C:cytoplasm"/>
    <property type="evidence" value="ECO:0007669"/>
    <property type="project" value="TreeGrafter"/>
</dbReference>
<keyword evidence="2 4" id="KW-0521">NADP</keyword>
<dbReference type="PANTHER" id="PTHR21708:SF26">
    <property type="entry name" value="2-DEHYDROPANTOATE 2-REDUCTASE"/>
    <property type="match status" value="1"/>
</dbReference>
<dbReference type="Proteomes" id="UP000004830">
    <property type="component" value="Unassembled WGS sequence"/>
</dbReference>
<evidence type="ECO:0000256" key="1">
    <source>
        <dbReference type="ARBA" id="ARBA00007870"/>
    </source>
</evidence>
<evidence type="ECO:0000256" key="2">
    <source>
        <dbReference type="ARBA" id="ARBA00022857"/>
    </source>
</evidence>
<dbReference type="SUPFAM" id="SSF51735">
    <property type="entry name" value="NAD(P)-binding Rossmann-fold domains"/>
    <property type="match status" value="1"/>
</dbReference>
<comment type="function">
    <text evidence="4">Catalyzes the NADPH-dependent reduction of ketopantoate into pantoic acid.</text>
</comment>
<dbReference type="SUPFAM" id="SSF48179">
    <property type="entry name" value="6-phosphogluconate dehydrogenase C-terminal domain-like"/>
    <property type="match status" value="1"/>
</dbReference>
<dbReference type="NCBIfam" id="TIGR00745">
    <property type="entry name" value="apbA_panE"/>
    <property type="match status" value="1"/>
</dbReference>
<dbReference type="PANTHER" id="PTHR21708">
    <property type="entry name" value="PROBABLE 2-DEHYDROPANTOATE 2-REDUCTASE"/>
    <property type="match status" value="1"/>
</dbReference>
<dbReference type="InterPro" id="IPR013752">
    <property type="entry name" value="KPA_reductase"/>
</dbReference>
<dbReference type="PATRIC" id="fig|742742.3.peg.1328"/>
<dbReference type="InterPro" id="IPR013328">
    <property type="entry name" value="6PGD_dom2"/>
</dbReference>
<dbReference type="eggNOG" id="COG1893">
    <property type="taxonomic scope" value="Bacteria"/>
</dbReference>
<dbReference type="RefSeq" id="WP_009141397.1">
    <property type="nucleotide sequence ID" value="NZ_JH126470.1"/>
</dbReference>
<dbReference type="InterPro" id="IPR036291">
    <property type="entry name" value="NAD(P)-bd_dom_sf"/>
</dbReference>
<comment type="catalytic activity">
    <reaction evidence="4">
        <text>(R)-pantoate + NADP(+) = 2-dehydropantoate + NADPH + H(+)</text>
        <dbReference type="Rhea" id="RHEA:16233"/>
        <dbReference type="ChEBI" id="CHEBI:11561"/>
        <dbReference type="ChEBI" id="CHEBI:15378"/>
        <dbReference type="ChEBI" id="CHEBI:15980"/>
        <dbReference type="ChEBI" id="CHEBI:57783"/>
        <dbReference type="ChEBI" id="CHEBI:58349"/>
        <dbReference type="EC" id="1.1.1.169"/>
    </reaction>
</comment>